<dbReference type="EMBL" id="JRYO01000109">
    <property type="protein sequence ID" value="KHE92630.1"/>
    <property type="molecule type" value="Genomic_DNA"/>
</dbReference>
<evidence type="ECO:0000313" key="7">
    <source>
        <dbReference type="Proteomes" id="UP000030652"/>
    </source>
</evidence>
<dbReference type="PIRSF" id="PIRSF006278">
    <property type="entry name" value="ACCD_DCysDesulf"/>
    <property type="match status" value="1"/>
</dbReference>
<comment type="caution">
    <text evidence="6">The sequence shown here is derived from an EMBL/GenBank/DDBJ whole genome shotgun (WGS) entry which is preliminary data.</text>
</comment>
<dbReference type="PANTHER" id="PTHR43780">
    <property type="entry name" value="1-AMINOCYCLOPROPANE-1-CARBOXYLATE DEAMINASE-RELATED"/>
    <property type="match status" value="1"/>
</dbReference>
<dbReference type="Proteomes" id="UP000030652">
    <property type="component" value="Unassembled WGS sequence"/>
</dbReference>
<dbReference type="SUPFAM" id="SSF53686">
    <property type="entry name" value="Tryptophan synthase beta subunit-like PLP-dependent enzymes"/>
    <property type="match status" value="1"/>
</dbReference>
<evidence type="ECO:0000256" key="4">
    <source>
        <dbReference type="PIRSR" id="PIRSR006278-1"/>
    </source>
</evidence>
<evidence type="ECO:0000256" key="2">
    <source>
        <dbReference type="ARBA" id="ARBA00008639"/>
    </source>
</evidence>
<dbReference type="Pfam" id="PF00291">
    <property type="entry name" value="PALP"/>
    <property type="match status" value="1"/>
</dbReference>
<feature type="active site" description="Nucleophile" evidence="4">
    <location>
        <position position="83"/>
    </location>
</feature>
<dbReference type="PANTHER" id="PTHR43780:SF2">
    <property type="entry name" value="1-AMINOCYCLOPROPANE-1-CARBOXYLATE DEAMINASE-RELATED"/>
    <property type="match status" value="1"/>
</dbReference>
<evidence type="ECO:0000313" key="6">
    <source>
        <dbReference type="EMBL" id="KHE92630.1"/>
    </source>
</evidence>
<dbReference type="EC" id="3.5.99.7" evidence="6"/>
<comment type="cofactor">
    <cofactor evidence="1">
        <name>pyridoxal 5'-phosphate</name>
        <dbReference type="ChEBI" id="CHEBI:597326"/>
    </cofactor>
</comment>
<dbReference type="InterPro" id="IPR001926">
    <property type="entry name" value="TrpB-like_PALP"/>
</dbReference>
<sequence>MINEDELYRKVENACRLKSAESFNLRSRIHRLRWFNRSDIWVKRDDELSFGVSGTRLRKHASTIPALKLKGIEEVVVIGQADSNNVLSAAQTLTENNIKITPFLLGPPAHKQGNLKLLSLFVDDDEIHWVPRKQWTDIETHVNQYVEKENEQGIKVFVLPEGGHHRLALPGSLSILLDILRNESESGITFDHIFIDSSTGMVAQSLIAGAAAINKKTQFHVVVLTGSFETFECGLNQIVQYTEDFLQDSIESEPDYKLYYPAISKSFGGADRTIFREIKSIARNDGILTDPVYSAKLFITAKQIIQDLSIEGNILLIHSGGTLALSGLMDSPISDAEK</sequence>
<dbReference type="eggNOG" id="COG2515">
    <property type="taxonomic scope" value="Bacteria"/>
</dbReference>
<name>A0A0B0EPP2_9BACT</name>
<keyword evidence="6" id="KW-0378">Hydrolase</keyword>
<dbReference type="InterPro" id="IPR036052">
    <property type="entry name" value="TrpB-like_PALP_sf"/>
</dbReference>
<dbReference type="AlphaFoldDB" id="A0A0B0EPP2"/>
<comment type="similarity">
    <text evidence="2">Belongs to the ACC deaminase/D-cysteine desulfhydrase family.</text>
</comment>
<dbReference type="InterPro" id="IPR027278">
    <property type="entry name" value="ACCD_DCysDesulf"/>
</dbReference>
<protein>
    <submittedName>
        <fullName evidence="6">1-aminocyclopropane-1-carboxylate deaminase</fullName>
        <ecNumber evidence="6">3.5.99.7</ecNumber>
    </submittedName>
</protein>
<feature type="domain" description="Tryptophan synthase beta chain-like PALP" evidence="5">
    <location>
        <begin position="37"/>
        <end position="320"/>
    </location>
</feature>
<organism evidence="6 7">
    <name type="scientific">Candidatus Scalindua brodae</name>
    <dbReference type="NCBI Taxonomy" id="237368"/>
    <lineage>
        <taxon>Bacteria</taxon>
        <taxon>Pseudomonadati</taxon>
        <taxon>Planctomycetota</taxon>
        <taxon>Candidatus Brocadiia</taxon>
        <taxon>Candidatus Brocadiales</taxon>
        <taxon>Candidatus Scalinduaceae</taxon>
        <taxon>Candidatus Scalindua</taxon>
    </lineage>
</organism>
<dbReference type="GO" id="GO:0008660">
    <property type="term" value="F:1-aminocyclopropane-1-carboxylate deaminase activity"/>
    <property type="evidence" value="ECO:0007669"/>
    <property type="project" value="UniProtKB-EC"/>
</dbReference>
<dbReference type="Gene3D" id="3.40.50.1100">
    <property type="match status" value="2"/>
</dbReference>
<evidence type="ECO:0000256" key="1">
    <source>
        <dbReference type="ARBA" id="ARBA00001933"/>
    </source>
</evidence>
<evidence type="ECO:0000259" key="5">
    <source>
        <dbReference type="Pfam" id="PF00291"/>
    </source>
</evidence>
<proteinExistence type="inferred from homology"/>
<gene>
    <name evidence="6" type="primary">acdS</name>
    <name evidence="6" type="ORF">SCABRO_01613</name>
</gene>
<accession>A0A0B0EPP2</accession>
<keyword evidence="3" id="KW-0663">Pyridoxal phosphate</keyword>
<dbReference type="GO" id="GO:0019148">
    <property type="term" value="F:D-cysteine desulfhydrase activity"/>
    <property type="evidence" value="ECO:0007669"/>
    <property type="project" value="TreeGrafter"/>
</dbReference>
<reference evidence="6 7" key="1">
    <citation type="submission" date="2014-10" db="EMBL/GenBank/DDBJ databases">
        <title>Draft genome of anammox bacterium scalindua brodae, obtained using differential coverage binning of sequence data from two enrichment reactors.</title>
        <authorList>
            <person name="Speth D.R."/>
            <person name="Russ L."/>
            <person name="Kartal B."/>
            <person name="Op den Camp H.J."/>
            <person name="Dutilh B.E."/>
            <person name="Jetten M.S."/>
        </authorList>
    </citation>
    <scope>NUCLEOTIDE SEQUENCE [LARGE SCALE GENOMIC DNA]</scope>
    <source>
        <strain evidence="6">RU1</strain>
    </source>
</reference>
<evidence type="ECO:0000256" key="3">
    <source>
        <dbReference type="ARBA" id="ARBA00022898"/>
    </source>
</evidence>